<evidence type="ECO:0000256" key="1">
    <source>
        <dbReference type="PROSITE-ProRule" id="PRU00169"/>
    </source>
</evidence>
<dbReference type="Gene3D" id="3.40.50.2300">
    <property type="match status" value="1"/>
</dbReference>
<accession>A0ABZ1CFC8</accession>
<dbReference type="RefSeq" id="WP_221030020.1">
    <property type="nucleotide sequence ID" value="NZ_CP139781.1"/>
</dbReference>
<keyword evidence="2" id="KW-0175">Coiled coil</keyword>
<gene>
    <name evidence="5" type="ORF">K1X11_007705</name>
</gene>
<dbReference type="SUPFAM" id="SSF109604">
    <property type="entry name" value="HD-domain/PDEase-like"/>
    <property type="match status" value="1"/>
</dbReference>
<dbReference type="Pfam" id="PF00072">
    <property type="entry name" value="Response_reg"/>
    <property type="match status" value="1"/>
</dbReference>
<dbReference type="SUPFAM" id="SSF52172">
    <property type="entry name" value="CheY-like"/>
    <property type="match status" value="1"/>
</dbReference>
<evidence type="ECO:0000259" key="3">
    <source>
        <dbReference type="PROSITE" id="PS50110"/>
    </source>
</evidence>
<dbReference type="PANTHER" id="PTHR45228">
    <property type="entry name" value="CYCLIC DI-GMP PHOSPHODIESTERASE TM_0186-RELATED"/>
    <property type="match status" value="1"/>
</dbReference>
<dbReference type="EMBL" id="CP139781">
    <property type="protein sequence ID" value="WRQ89289.1"/>
    <property type="molecule type" value="Genomic_DNA"/>
</dbReference>
<evidence type="ECO:0000313" key="5">
    <source>
        <dbReference type="EMBL" id="WRQ89289.1"/>
    </source>
</evidence>
<dbReference type="InterPro" id="IPR037522">
    <property type="entry name" value="HD_GYP_dom"/>
</dbReference>
<evidence type="ECO:0000259" key="4">
    <source>
        <dbReference type="PROSITE" id="PS51832"/>
    </source>
</evidence>
<protein>
    <submittedName>
        <fullName evidence="5">Response regulator</fullName>
    </submittedName>
</protein>
<dbReference type="SMART" id="SM00448">
    <property type="entry name" value="REC"/>
    <property type="match status" value="1"/>
</dbReference>
<dbReference type="Proteomes" id="UP000738431">
    <property type="component" value="Chromosome"/>
</dbReference>
<feature type="domain" description="HD-GYP" evidence="4">
    <location>
        <begin position="182"/>
        <end position="381"/>
    </location>
</feature>
<organism evidence="5 6">
    <name type="scientific">Actomonas aquatica</name>
    <dbReference type="NCBI Taxonomy" id="2866162"/>
    <lineage>
        <taxon>Bacteria</taxon>
        <taxon>Pseudomonadati</taxon>
        <taxon>Verrucomicrobiota</taxon>
        <taxon>Opitutia</taxon>
        <taxon>Opitutales</taxon>
        <taxon>Opitutaceae</taxon>
        <taxon>Actomonas</taxon>
    </lineage>
</organism>
<dbReference type="CDD" id="cd17569">
    <property type="entry name" value="REC_HupR-like"/>
    <property type="match status" value="1"/>
</dbReference>
<feature type="coiled-coil region" evidence="2">
    <location>
        <begin position="120"/>
        <end position="181"/>
    </location>
</feature>
<sequence length="428" mass="47862">MSASATTKSPADLSRCVLAVDDEAAALIALRETLEREGYHVATAQHPLRALELVRDQQFGIIISDHRMPDMTGLEFLVACKEMQPNASRVLITAVLSLPTVVAAINRGEIFRFIAKPWLREELIATVDNARQRFELVEQNYQLLQESQRLNTELSVANERLNSQVTDLDTANRNLDAANKDLAERYEHSLELCSRILATYDPFLGSRTRALVDLVQLMVQTEHFEGDEKDVLRTSAWLCDLGLIGVSREVIRAFRQHPERLSERERDIISHHPVYSQTLASFVDARPAVGEVIRAHHERFDGRGFPDGIAGEHIPWVARCLAAAVWFVETGLPKAKAAEAILAESGRALDPEAVRLVLKVTESFQLPRVVREVLLSELQPGMVLASGLYSPHGMLLVSEGQALNEAMITKLRNHHNVNPISQRLLVYN</sequence>
<dbReference type="InterPro" id="IPR011006">
    <property type="entry name" value="CheY-like_superfamily"/>
</dbReference>
<reference evidence="5 6" key="1">
    <citation type="submission" date="2023-12" db="EMBL/GenBank/DDBJ databases">
        <title>Description of an unclassified Opitutus bacterium of Verrucomicrobiota.</title>
        <authorList>
            <person name="Zhang D.-F."/>
        </authorList>
    </citation>
    <scope>NUCLEOTIDE SEQUENCE [LARGE SCALE GENOMIC DNA]</scope>
    <source>
        <strain evidence="5 6">WL0086</strain>
    </source>
</reference>
<keyword evidence="1" id="KW-0597">Phosphoprotein</keyword>
<dbReference type="Gene3D" id="1.10.3210.10">
    <property type="entry name" value="Hypothetical protein af1432"/>
    <property type="match status" value="1"/>
</dbReference>
<dbReference type="PROSITE" id="PS50110">
    <property type="entry name" value="RESPONSE_REGULATORY"/>
    <property type="match status" value="1"/>
</dbReference>
<feature type="domain" description="Response regulatory" evidence="3">
    <location>
        <begin position="16"/>
        <end position="131"/>
    </location>
</feature>
<dbReference type="Pfam" id="PF13487">
    <property type="entry name" value="HD_5"/>
    <property type="match status" value="1"/>
</dbReference>
<proteinExistence type="predicted"/>
<feature type="modified residue" description="4-aspartylphosphate" evidence="1">
    <location>
        <position position="65"/>
    </location>
</feature>
<name>A0ABZ1CFC8_9BACT</name>
<keyword evidence="6" id="KW-1185">Reference proteome</keyword>
<dbReference type="PROSITE" id="PS51832">
    <property type="entry name" value="HD_GYP"/>
    <property type="match status" value="1"/>
</dbReference>
<dbReference type="PANTHER" id="PTHR45228:SF8">
    <property type="entry name" value="TWO-COMPONENT RESPONSE REGULATOR-RELATED"/>
    <property type="match status" value="1"/>
</dbReference>
<evidence type="ECO:0000313" key="6">
    <source>
        <dbReference type="Proteomes" id="UP000738431"/>
    </source>
</evidence>
<dbReference type="InterPro" id="IPR052020">
    <property type="entry name" value="Cyclic_di-GMP/3'3'-cGAMP_PDE"/>
</dbReference>
<evidence type="ECO:0000256" key="2">
    <source>
        <dbReference type="SAM" id="Coils"/>
    </source>
</evidence>
<dbReference type="InterPro" id="IPR001789">
    <property type="entry name" value="Sig_transdc_resp-reg_receiver"/>
</dbReference>